<dbReference type="InterPro" id="IPR013149">
    <property type="entry name" value="ADH-like_C"/>
</dbReference>
<proteinExistence type="inferred from homology"/>
<dbReference type="InterPro" id="IPR036291">
    <property type="entry name" value="NAD(P)-bd_dom_sf"/>
</dbReference>
<reference evidence="8" key="1">
    <citation type="submission" date="2024-06" db="EMBL/GenBank/DDBJ databases">
        <title>Draft Genome Sequence of Deinococcus sonorensis Type Strain KR-87, a Biofilm Producing Representative of the Genus Deinococcus.</title>
        <authorList>
            <person name="Boren L.S."/>
            <person name="Grosso R.A."/>
            <person name="Hugenberg-Cox A.N."/>
            <person name="Hill J.T.E."/>
            <person name="Albert C.M."/>
            <person name="Tuohy J.M."/>
        </authorList>
    </citation>
    <scope>NUCLEOTIDE SEQUENCE</scope>
    <source>
        <strain evidence="8">KR-87</strain>
        <plasmid evidence="8">pDson02</plasmid>
    </source>
</reference>
<comment type="similarity">
    <text evidence="5">Belongs to the zinc-containing alcohol dehydrogenase family.</text>
</comment>
<dbReference type="RefSeq" id="WP_350245644.1">
    <property type="nucleotide sequence ID" value="NZ_CP158300.1"/>
</dbReference>
<dbReference type="SUPFAM" id="SSF50129">
    <property type="entry name" value="GroES-like"/>
    <property type="match status" value="1"/>
</dbReference>
<accession>A0AAU7UHF0</accession>
<dbReference type="InterPro" id="IPR011032">
    <property type="entry name" value="GroES-like_sf"/>
</dbReference>
<keyword evidence="2 5" id="KW-0479">Metal-binding</keyword>
<dbReference type="GO" id="GO:0008270">
    <property type="term" value="F:zinc ion binding"/>
    <property type="evidence" value="ECO:0007669"/>
    <property type="project" value="InterPro"/>
</dbReference>
<dbReference type="CDD" id="cd08283">
    <property type="entry name" value="FDH_like_1"/>
    <property type="match status" value="1"/>
</dbReference>
<gene>
    <name evidence="8" type="ORF">ABOD76_20820</name>
</gene>
<name>A0AAU7UHF0_9DEIO</name>
<keyword evidence="4 8" id="KW-0560">Oxidoreductase</keyword>
<dbReference type="EC" id="1.1.1.-" evidence="8"/>
<dbReference type="AlphaFoldDB" id="A0AAU7UHF0"/>
<feature type="domain" description="Alcohol dehydrogenase-like C-terminal" evidence="6">
    <location>
        <begin position="198"/>
        <end position="266"/>
    </location>
</feature>
<dbReference type="InterPro" id="IPR002328">
    <property type="entry name" value="ADH_Zn_CS"/>
</dbReference>
<comment type="cofactor">
    <cofactor evidence="1 5">
        <name>Zn(2+)</name>
        <dbReference type="ChEBI" id="CHEBI:29105"/>
    </cofactor>
</comment>
<evidence type="ECO:0000259" key="7">
    <source>
        <dbReference type="Pfam" id="PF08240"/>
    </source>
</evidence>
<feature type="domain" description="Alcohol dehydrogenase-like N-terminal" evidence="7">
    <location>
        <begin position="25"/>
        <end position="151"/>
    </location>
</feature>
<dbReference type="PROSITE" id="PS00059">
    <property type="entry name" value="ADH_ZINC"/>
    <property type="match status" value="1"/>
</dbReference>
<evidence type="ECO:0000313" key="8">
    <source>
        <dbReference type="EMBL" id="XBV87495.1"/>
    </source>
</evidence>
<geneLocation type="plasmid" evidence="8">
    <name>pDson02</name>
</geneLocation>
<dbReference type="PANTHER" id="PTHR42813:SF2">
    <property type="entry name" value="DEHYDROGENASE, ZINC-CONTAINING, PUTATIVE (AFU_ORTHOLOGUE AFUA_2G02810)-RELATED"/>
    <property type="match status" value="1"/>
</dbReference>
<dbReference type="KEGG" id="dsc:ABOD76_20820"/>
<protein>
    <submittedName>
        <fullName evidence="8">Zinc-dependent alcohol dehydrogenase</fullName>
        <ecNumber evidence="8">1.1.1.-</ecNumber>
    </submittedName>
</protein>
<dbReference type="GO" id="GO:0016491">
    <property type="term" value="F:oxidoreductase activity"/>
    <property type="evidence" value="ECO:0007669"/>
    <property type="project" value="UniProtKB-KW"/>
</dbReference>
<evidence type="ECO:0000256" key="5">
    <source>
        <dbReference type="RuleBase" id="RU361277"/>
    </source>
</evidence>
<dbReference type="Pfam" id="PF00107">
    <property type="entry name" value="ADH_zinc_N"/>
    <property type="match status" value="1"/>
</dbReference>
<evidence type="ECO:0000256" key="2">
    <source>
        <dbReference type="ARBA" id="ARBA00022723"/>
    </source>
</evidence>
<evidence type="ECO:0000256" key="4">
    <source>
        <dbReference type="ARBA" id="ARBA00023002"/>
    </source>
</evidence>
<evidence type="ECO:0000256" key="3">
    <source>
        <dbReference type="ARBA" id="ARBA00022833"/>
    </source>
</evidence>
<dbReference type="SUPFAM" id="SSF51735">
    <property type="entry name" value="NAD(P)-binding Rossmann-fold domains"/>
    <property type="match status" value="1"/>
</dbReference>
<dbReference type="InterPro" id="IPR013154">
    <property type="entry name" value="ADH-like_N"/>
</dbReference>
<dbReference type="Gene3D" id="3.90.180.10">
    <property type="entry name" value="Medium-chain alcohol dehydrogenases, catalytic domain"/>
    <property type="match status" value="1"/>
</dbReference>
<evidence type="ECO:0000259" key="6">
    <source>
        <dbReference type="Pfam" id="PF00107"/>
    </source>
</evidence>
<evidence type="ECO:0000256" key="1">
    <source>
        <dbReference type="ARBA" id="ARBA00001947"/>
    </source>
</evidence>
<keyword evidence="8" id="KW-0614">Plasmid</keyword>
<dbReference type="Pfam" id="PF08240">
    <property type="entry name" value="ADH_N"/>
    <property type="match status" value="1"/>
</dbReference>
<dbReference type="PANTHER" id="PTHR42813">
    <property type="entry name" value="ZINC-TYPE ALCOHOL DEHYDROGENASE-LIKE"/>
    <property type="match status" value="1"/>
</dbReference>
<dbReference type="EMBL" id="CP158300">
    <property type="protein sequence ID" value="XBV87495.1"/>
    <property type="molecule type" value="Genomic_DNA"/>
</dbReference>
<organism evidence="8">
    <name type="scientific">Deinococcus sonorensis KR-87</name>
    <dbReference type="NCBI Taxonomy" id="694439"/>
    <lineage>
        <taxon>Bacteria</taxon>
        <taxon>Thermotogati</taxon>
        <taxon>Deinococcota</taxon>
        <taxon>Deinococci</taxon>
        <taxon>Deinococcales</taxon>
        <taxon>Deinococcaceae</taxon>
        <taxon>Deinococcus</taxon>
    </lineage>
</organism>
<keyword evidence="3 5" id="KW-0862">Zinc</keyword>
<sequence>MKALIWQGTGKVGIETVPDPTLLLPTDAIVRVSSTAICGSDLHLLDGVIPSMEKGDILGHEFMGEVVEVGSAVRKLKVGDRVIVPFNIACGVCDPCKRGLYSACDNSNPNHRMAEALYGAVSGAGLFGYSHMYGGYAGGQAQFVRVPFADVGPYKVDSGMRDEQVLFLTDIFPTGYQAAVNCGIQRDRDVVAVFGAGPVGQFAARSALMLGAAKVIVVDRIPARLKMAEDGGAETINYEQTDVLVALHEMTGGRGPDHVIDAVGLEAHGHGPGALMDTAKQRLRLTFDRITALRWAIMSCAKGGTVSMPGVYGGLVDKMPMGAAFAKGLIFRMGQTHTHRFLDPLMRHIQGGDIDPSFVITHRAGLDDAPQLYQTFRDKQDHCIKVVLDPWKEPQAAD</sequence>
<dbReference type="Gene3D" id="3.40.50.720">
    <property type="entry name" value="NAD(P)-binding Rossmann-like Domain"/>
    <property type="match status" value="1"/>
</dbReference>